<dbReference type="RefSeq" id="WP_330500849.1">
    <property type="nucleotide sequence ID" value="NZ_JAZDWZ010000007.1"/>
</dbReference>
<feature type="transmembrane region" description="Helical" evidence="1">
    <location>
        <begin position="147"/>
        <end position="168"/>
    </location>
</feature>
<feature type="transmembrane region" description="Helical" evidence="1">
    <location>
        <begin position="174"/>
        <end position="194"/>
    </location>
</feature>
<feature type="transmembrane region" description="Helical" evidence="1">
    <location>
        <begin position="225"/>
        <end position="247"/>
    </location>
</feature>
<evidence type="ECO:0000313" key="2">
    <source>
        <dbReference type="EMBL" id="MEE3928437.1"/>
    </source>
</evidence>
<sequence length="250" mass="28704">MKEIMTTWFASQIILSEIAAAFVITLGGCFSIFASIHPDKKFTLKYSTIYPVFAFLTPLTCFLIAHAWNHYSSLPIIFSNPINLFLAFFREMYDDPQIAYFKGLISVLLLHIVGFVVGGLIYYFIFKNKKYDHSLKAVNKNASLKRFAFKESIFLYALVTAICVNQFIFRNDHFWKYIATFFANTFMLWIFLLFSSKDGNFASNLNLFLGVNFIYLIRGKQSLKGVAMILISTTLTITFCAILAYIIKIT</sequence>
<keyword evidence="3" id="KW-1185">Reference proteome</keyword>
<dbReference type="NCBIfam" id="NF046011">
    <property type="entry name" value="MAG4940_fam"/>
    <property type="match status" value="1"/>
</dbReference>
<evidence type="ECO:0000256" key="1">
    <source>
        <dbReference type="SAM" id="Phobius"/>
    </source>
</evidence>
<name>A0ABU7MLN0_9BACT</name>
<protein>
    <submittedName>
        <fullName evidence="2">Uncharacterized protein</fullName>
    </submittedName>
</protein>
<dbReference type="PROSITE" id="PS51257">
    <property type="entry name" value="PROKAR_LIPOPROTEIN"/>
    <property type="match status" value="1"/>
</dbReference>
<feature type="transmembrane region" description="Helical" evidence="1">
    <location>
        <begin position="99"/>
        <end position="126"/>
    </location>
</feature>
<reference evidence="2" key="1">
    <citation type="submission" date="2024-01" db="EMBL/GenBank/DDBJ databases">
        <title>Genome sequence of Mycoplasma ciconiae type strain DSM 25251.</title>
        <authorList>
            <person name="Spergser J."/>
        </authorList>
    </citation>
    <scope>NUCLEOTIDE SEQUENCE [LARGE SCALE GENOMIC DNA]</scope>
    <source>
        <strain evidence="2">DSM 25251</strain>
    </source>
</reference>
<feature type="transmembrane region" description="Helical" evidence="1">
    <location>
        <begin position="201"/>
        <end position="219"/>
    </location>
</feature>
<keyword evidence="1" id="KW-0812">Transmembrane</keyword>
<dbReference type="EMBL" id="JAZDWZ010000007">
    <property type="protein sequence ID" value="MEE3928437.1"/>
    <property type="molecule type" value="Genomic_DNA"/>
</dbReference>
<feature type="transmembrane region" description="Helical" evidence="1">
    <location>
        <begin position="48"/>
        <end position="68"/>
    </location>
</feature>
<comment type="caution">
    <text evidence="2">The sequence shown here is derived from an EMBL/GenBank/DDBJ whole genome shotgun (WGS) entry which is preliminary data.</text>
</comment>
<dbReference type="Proteomes" id="UP001344817">
    <property type="component" value="Unassembled WGS sequence"/>
</dbReference>
<gene>
    <name evidence="2" type="ORF">V2E24_02495</name>
</gene>
<feature type="transmembrane region" description="Helical" evidence="1">
    <location>
        <begin position="12"/>
        <end position="36"/>
    </location>
</feature>
<keyword evidence="1" id="KW-1133">Transmembrane helix</keyword>
<proteinExistence type="predicted"/>
<evidence type="ECO:0000313" key="3">
    <source>
        <dbReference type="Proteomes" id="UP001344817"/>
    </source>
</evidence>
<accession>A0ABU7MLN0</accession>
<keyword evidence="1" id="KW-0472">Membrane</keyword>
<organism evidence="2 3">
    <name type="scientific">Mycoplasmopsis ciconiae</name>
    <dbReference type="NCBI Taxonomy" id="561067"/>
    <lineage>
        <taxon>Bacteria</taxon>
        <taxon>Bacillati</taxon>
        <taxon>Mycoplasmatota</taxon>
        <taxon>Mycoplasmoidales</taxon>
        <taxon>Metamycoplasmataceae</taxon>
        <taxon>Mycoplasmopsis</taxon>
    </lineage>
</organism>